<evidence type="ECO:0000313" key="9">
    <source>
        <dbReference type="Proteomes" id="UP001595791"/>
    </source>
</evidence>
<feature type="transmembrane region" description="Helical" evidence="7">
    <location>
        <begin position="44"/>
        <end position="63"/>
    </location>
</feature>
<dbReference type="Proteomes" id="UP001595791">
    <property type="component" value="Unassembled WGS sequence"/>
</dbReference>
<keyword evidence="9" id="KW-1185">Reference proteome</keyword>
<organism evidence="8 9">
    <name type="scientific">Chitinimonas lacunae</name>
    <dbReference type="NCBI Taxonomy" id="1963018"/>
    <lineage>
        <taxon>Bacteria</taxon>
        <taxon>Pseudomonadati</taxon>
        <taxon>Pseudomonadota</taxon>
        <taxon>Betaproteobacteria</taxon>
        <taxon>Neisseriales</taxon>
        <taxon>Chitinibacteraceae</taxon>
        <taxon>Chitinimonas</taxon>
    </lineage>
</organism>
<protein>
    <submittedName>
        <fullName evidence="8">MFS transporter</fullName>
    </submittedName>
</protein>
<feature type="transmembrane region" description="Helical" evidence="7">
    <location>
        <begin position="250"/>
        <end position="278"/>
    </location>
</feature>
<evidence type="ECO:0000256" key="7">
    <source>
        <dbReference type="SAM" id="Phobius"/>
    </source>
</evidence>
<dbReference type="PANTHER" id="PTHR43266:SF2">
    <property type="entry name" value="MAJOR FACILITATOR SUPERFAMILY (MFS) PROFILE DOMAIN-CONTAINING PROTEIN"/>
    <property type="match status" value="1"/>
</dbReference>
<accession>A0ABV8MT86</accession>
<keyword evidence="2" id="KW-0813">Transport</keyword>
<feature type="transmembrane region" description="Helical" evidence="7">
    <location>
        <begin position="317"/>
        <end position="338"/>
    </location>
</feature>
<dbReference type="Pfam" id="PF07690">
    <property type="entry name" value="MFS_1"/>
    <property type="match status" value="1"/>
</dbReference>
<dbReference type="EMBL" id="JBHSBU010000001">
    <property type="protein sequence ID" value="MFC4160301.1"/>
    <property type="molecule type" value="Genomic_DNA"/>
</dbReference>
<evidence type="ECO:0000256" key="1">
    <source>
        <dbReference type="ARBA" id="ARBA00004651"/>
    </source>
</evidence>
<comment type="subcellular location">
    <subcellularLocation>
        <location evidence="1">Cell membrane</location>
        <topology evidence="1">Multi-pass membrane protein</topology>
    </subcellularLocation>
</comment>
<feature type="transmembrane region" description="Helical" evidence="7">
    <location>
        <begin position="165"/>
        <end position="185"/>
    </location>
</feature>
<evidence type="ECO:0000256" key="2">
    <source>
        <dbReference type="ARBA" id="ARBA00022448"/>
    </source>
</evidence>
<dbReference type="Gene3D" id="1.20.1250.20">
    <property type="entry name" value="MFS general substrate transporter like domains"/>
    <property type="match status" value="1"/>
</dbReference>
<keyword evidence="3" id="KW-1003">Cell membrane</keyword>
<feature type="transmembrane region" description="Helical" evidence="7">
    <location>
        <begin position="12"/>
        <end position="38"/>
    </location>
</feature>
<dbReference type="PANTHER" id="PTHR43266">
    <property type="entry name" value="MACROLIDE-EFFLUX PROTEIN"/>
    <property type="match status" value="1"/>
</dbReference>
<evidence type="ECO:0000256" key="4">
    <source>
        <dbReference type="ARBA" id="ARBA00022692"/>
    </source>
</evidence>
<evidence type="ECO:0000256" key="5">
    <source>
        <dbReference type="ARBA" id="ARBA00022989"/>
    </source>
</evidence>
<gene>
    <name evidence="8" type="ORF">ACFOW7_13225</name>
</gene>
<name>A0ABV8MT86_9NEIS</name>
<evidence type="ECO:0000256" key="6">
    <source>
        <dbReference type="ARBA" id="ARBA00023136"/>
    </source>
</evidence>
<dbReference type="RefSeq" id="WP_378164986.1">
    <property type="nucleotide sequence ID" value="NZ_JBHSBU010000001.1"/>
</dbReference>
<reference evidence="9" key="1">
    <citation type="journal article" date="2019" name="Int. J. Syst. Evol. Microbiol.">
        <title>The Global Catalogue of Microorganisms (GCM) 10K type strain sequencing project: providing services to taxonomists for standard genome sequencing and annotation.</title>
        <authorList>
            <consortium name="The Broad Institute Genomics Platform"/>
            <consortium name="The Broad Institute Genome Sequencing Center for Infectious Disease"/>
            <person name="Wu L."/>
            <person name="Ma J."/>
        </authorList>
    </citation>
    <scope>NUCLEOTIDE SEQUENCE [LARGE SCALE GENOMIC DNA]</scope>
    <source>
        <strain evidence="9">LMG 29894</strain>
    </source>
</reference>
<feature type="transmembrane region" description="Helical" evidence="7">
    <location>
        <begin position="137"/>
        <end position="159"/>
    </location>
</feature>
<dbReference type="InterPro" id="IPR036259">
    <property type="entry name" value="MFS_trans_sf"/>
</dbReference>
<keyword evidence="6 7" id="KW-0472">Membrane</keyword>
<feature type="transmembrane region" description="Helical" evidence="7">
    <location>
        <begin position="383"/>
        <end position="403"/>
    </location>
</feature>
<feature type="transmembrane region" description="Helical" evidence="7">
    <location>
        <begin position="75"/>
        <end position="93"/>
    </location>
</feature>
<keyword evidence="5 7" id="KW-1133">Transmembrane helix</keyword>
<comment type="caution">
    <text evidence="8">The sequence shown here is derived from an EMBL/GenBank/DDBJ whole genome shotgun (WGS) entry which is preliminary data.</text>
</comment>
<dbReference type="SUPFAM" id="SSF103473">
    <property type="entry name" value="MFS general substrate transporter"/>
    <property type="match status" value="1"/>
</dbReference>
<keyword evidence="4 7" id="KW-0812">Transmembrane</keyword>
<evidence type="ECO:0000256" key="3">
    <source>
        <dbReference type="ARBA" id="ARBA00022475"/>
    </source>
</evidence>
<sequence>MFEINRGRINLLLSTTAFTVSSAGSVLLHIVLAMAIYAKTGSGLMTSLFISLQWLPALLVVLYRSDWEHGMNPRVRWYVLDLVSAVLTLPILFLVVGEHYLPVVLLLLVRGLVDHVNRINKTVAARALFPKEKVTHYASFLQTGYHFGIGLAAIVGIFLASRVDIRLVVLIDALTFVLSAALVYFTRCVEQVDYQSTAPRKSLASRIAEYRDALAGDRRLLVCAMLMPLTATFFQGSYSVLQPIFPVQKLGLGAAAVSASYVLASLAIIAGSSSFSFFCKKYRLFERAFVHTRVLVAALSLLAAAFYLASVWTADPIVSAVAFTLMIVLFEFVWMMGYGGTVAYAPKGQLGSVFGISFAIGCFLASLLAAGVGMLLDYLGNDFVQLVGLLMALFLSVVAFAVMGEKRETAAYSDGTSS</sequence>
<dbReference type="InterPro" id="IPR011701">
    <property type="entry name" value="MFS"/>
</dbReference>
<feature type="transmembrane region" description="Helical" evidence="7">
    <location>
        <begin position="350"/>
        <end position="371"/>
    </location>
</feature>
<proteinExistence type="predicted"/>
<feature type="transmembrane region" description="Helical" evidence="7">
    <location>
        <begin position="290"/>
        <end position="311"/>
    </location>
</feature>
<evidence type="ECO:0000313" key="8">
    <source>
        <dbReference type="EMBL" id="MFC4160301.1"/>
    </source>
</evidence>